<keyword evidence="2" id="KW-1185">Reference proteome</keyword>
<proteinExistence type="predicted"/>
<dbReference type="AlphaFoldDB" id="A0A087THF9"/>
<dbReference type="OrthoDB" id="7307600at2759"/>
<reference evidence="1 2" key="1">
    <citation type="submission" date="2013-11" db="EMBL/GenBank/DDBJ databases">
        <title>Genome sequencing of Stegodyphus mimosarum.</title>
        <authorList>
            <person name="Bechsgaard J."/>
        </authorList>
    </citation>
    <scope>NUCLEOTIDE SEQUENCE [LARGE SCALE GENOMIC DNA]</scope>
</reference>
<dbReference type="Proteomes" id="UP000054359">
    <property type="component" value="Unassembled WGS sequence"/>
</dbReference>
<gene>
    <name evidence="1" type="ORF">X975_10821</name>
</gene>
<dbReference type="EMBL" id="KK115248">
    <property type="protein sequence ID" value="KFM64548.1"/>
    <property type="molecule type" value="Genomic_DNA"/>
</dbReference>
<accession>A0A087THF9</accession>
<evidence type="ECO:0000313" key="2">
    <source>
        <dbReference type="Proteomes" id="UP000054359"/>
    </source>
</evidence>
<name>A0A087THF9_STEMI</name>
<feature type="non-terminal residue" evidence="1">
    <location>
        <position position="227"/>
    </location>
</feature>
<protein>
    <submittedName>
        <fullName evidence="1">Uncharacterized protein</fullName>
    </submittedName>
</protein>
<evidence type="ECO:0000313" key="1">
    <source>
        <dbReference type="EMBL" id="KFM64548.1"/>
    </source>
</evidence>
<organism evidence="1 2">
    <name type="scientific">Stegodyphus mimosarum</name>
    <name type="common">African social velvet spider</name>
    <dbReference type="NCBI Taxonomy" id="407821"/>
    <lineage>
        <taxon>Eukaryota</taxon>
        <taxon>Metazoa</taxon>
        <taxon>Ecdysozoa</taxon>
        <taxon>Arthropoda</taxon>
        <taxon>Chelicerata</taxon>
        <taxon>Arachnida</taxon>
        <taxon>Araneae</taxon>
        <taxon>Araneomorphae</taxon>
        <taxon>Entelegynae</taxon>
        <taxon>Eresoidea</taxon>
        <taxon>Eresidae</taxon>
        <taxon>Stegodyphus</taxon>
    </lineage>
</organism>
<sequence>MADLLQFSLEIGFDSRSIASSDNPLLSSPRAILPLVNGSTSETLLLTTVAAESGFEGVAPVKLLLLEFFEDLLLFAFPALFEDFSGVCLCSAASAFEMPSCFFHFVRLFWNQIFTCVSVTFKSLAISVLSLEERYFLISNCFSNSKICRPVKVVLAFFLLPLSPLSWSLPQLGGLLSPRVELRLLEQLLLPFRLPGGLTLLKAPGSPSVTCPTTGLLLLFPSSGGLC</sequence>